<gene>
    <name evidence="1" type="ORF">Ahy_B07g087406</name>
</gene>
<sequence>MPLQSSQLPLMRSAFSLLVYLLLFFSKLLIKQSRNQINVIRRKRNSAKKFLKRDTIDLLANHLQVAYNRWIWHVITQGCAPDSRHKRAKGKVHSIFCSSNALWIPCHNKEGINLASFLSENKANSYASLYSANLMRDASLNDRVELRILGDVGAKIRVMNFDTPDVHVPNFLSLFPFSLQFFDFSYSVVDESCHVNRDASFRDRNNFGGFGCLILDNLANWLLGCSDPIPENNILRFHERILRIYDDFVWPLNLSSLASENKFLAVKLKQAANGIFLESNASSVNDYEVIQKTLRSASILSFTFREVVEDVELQDYYIPKGWKVLPLFKAFTILLISSLNHTNSTTHASRWQNFGGRYFEFGELERRYTGRNKIIILCYFSYFQGIS</sequence>
<accession>A0A444YC26</accession>
<dbReference type="EMBL" id="SDMP01000017">
    <property type="protein sequence ID" value="RYQ99474.1"/>
    <property type="molecule type" value="Genomic_DNA"/>
</dbReference>
<protein>
    <submittedName>
        <fullName evidence="1">Uncharacterized protein</fullName>
    </submittedName>
</protein>
<dbReference type="STRING" id="3818.A0A444YC26"/>
<dbReference type="InterPro" id="IPR036396">
    <property type="entry name" value="Cyt_P450_sf"/>
</dbReference>
<dbReference type="Proteomes" id="UP000289738">
    <property type="component" value="Chromosome B07"/>
</dbReference>
<dbReference type="AlphaFoldDB" id="A0A444YC26"/>
<comment type="caution">
    <text evidence="1">The sequence shown here is derived from an EMBL/GenBank/DDBJ whole genome shotgun (WGS) entry which is preliminary data.</text>
</comment>
<dbReference type="GO" id="GO:0004497">
    <property type="term" value="F:monooxygenase activity"/>
    <property type="evidence" value="ECO:0007669"/>
    <property type="project" value="InterPro"/>
</dbReference>
<dbReference type="Gene3D" id="1.10.630.10">
    <property type="entry name" value="Cytochrome P450"/>
    <property type="match status" value="1"/>
</dbReference>
<dbReference type="SUPFAM" id="SSF48264">
    <property type="entry name" value="Cytochrome P450"/>
    <property type="match status" value="1"/>
</dbReference>
<reference evidence="1 2" key="1">
    <citation type="submission" date="2019-01" db="EMBL/GenBank/DDBJ databases">
        <title>Sequencing of cultivated peanut Arachis hypogaea provides insights into genome evolution and oil improvement.</title>
        <authorList>
            <person name="Chen X."/>
        </authorList>
    </citation>
    <scope>NUCLEOTIDE SEQUENCE [LARGE SCALE GENOMIC DNA]</scope>
    <source>
        <strain evidence="2">cv. Fuhuasheng</strain>
        <tissue evidence="1">Leaves</tissue>
    </source>
</reference>
<proteinExistence type="predicted"/>
<dbReference type="GO" id="GO:0020037">
    <property type="term" value="F:heme binding"/>
    <property type="evidence" value="ECO:0007669"/>
    <property type="project" value="InterPro"/>
</dbReference>
<organism evidence="1 2">
    <name type="scientific">Arachis hypogaea</name>
    <name type="common">Peanut</name>
    <dbReference type="NCBI Taxonomy" id="3818"/>
    <lineage>
        <taxon>Eukaryota</taxon>
        <taxon>Viridiplantae</taxon>
        <taxon>Streptophyta</taxon>
        <taxon>Embryophyta</taxon>
        <taxon>Tracheophyta</taxon>
        <taxon>Spermatophyta</taxon>
        <taxon>Magnoliopsida</taxon>
        <taxon>eudicotyledons</taxon>
        <taxon>Gunneridae</taxon>
        <taxon>Pentapetalae</taxon>
        <taxon>rosids</taxon>
        <taxon>fabids</taxon>
        <taxon>Fabales</taxon>
        <taxon>Fabaceae</taxon>
        <taxon>Papilionoideae</taxon>
        <taxon>50 kb inversion clade</taxon>
        <taxon>dalbergioids sensu lato</taxon>
        <taxon>Dalbergieae</taxon>
        <taxon>Pterocarpus clade</taxon>
        <taxon>Arachis</taxon>
    </lineage>
</organism>
<evidence type="ECO:0000313" key="1">
    <source>
        <dbReference type="EMBL" id="RYQ99474.1"/>
    </source>
</evidence>
<evidence type="ECO:0000313" key="2">
    <source>
        <dbReference type="Proteomes" id="UP000289738"/>
    </source>
</evidence>
<keyword evidence="2" id="KW-1185">Reference proteome</keyword>
<name>A0A444YC26_ARAHY</name>
<dbReference type="GO" id="GO:0005506">
    <property type="term" value="F:iron ion binding"/>
    <property type="evidence" value="ECO:0007669"/>
    <property type="project" value="InterPro"/>
</dbReference>
<dbReference type="GO" id="GO:0016705">
    <property type="term" value="F:oxidoreductase activity, acting on paired donors, with incorporation or reduction of molecular oxygen"/>
    <property type="evidence" value="ECO:0007669"/>
    <property type="project" value="InterPro"/>
</dbReference>